<sequence>MYNLFRKYHTLVLAVISFVTVANIFISIHTHNKYEFLSVLVWLFTAILATINAKAQRSQN</sequence>
<protein>
    <submittedName>
        <fullName evidence="2">Uncharacterized protein</fullName>
    </submittedName>
</protein>
<proteinExistence type="predicted"/>
<keyword evidence="1" id="KW-0472">Membrane</keyword>
<name>A0A3F3GZY7_9LACO</name>
<dbReference type="AlphaFoldDB" id="A0A3F3GZY7"/>
<gene>
    <name evidence="2" type="ORF">FTRO_0041890</name>
</gene>
<reference evidence="2" key="1">
    <citation type="journal article" date="2015" name="BMC Genomics">
        <title>Comparative genomics of Fructobacillus spp. and Leuconostoc spp. reveals niche-specific evolution of Fructobacillus spp.</title>
        <authorList>
            <person name="Endo A."/>
            <person name="Tanizawa Y."/>
            <person name="Tanaka N."/>
            <person name="Maeno S."/>
            <person name="Kumar H."/>
            <person name="Shiwa Y."/>
            <person name="Okada S."/>
            <person name="Yoshikawa H."/>
            <person name="Dicks L."/>
            <person name="Nakagawa J."/>
            <person name="Arita M."/>
        </authorList>
    </citation>
    <scope>NUCLEOTIDE SEQUENCE [LARGE SCALE GENOMIC DNA]</scope>
    <source>
        <strain evidence="2">F214-1</strain>
    </source>
</reference>
<keyword evidence="1" id="KW-1133">Transmembrane helix</keyword>
<accession>A0A3F3GZY7</accession>
<dbReference type="EMBL" id="DF968081">
    <property type="protein sequence ID" value="GAP04445.1"/>
    <property type="molecule type" value="Genomic_DNA"/>
</dbReference>
<keyword evidence="1" id="KW-0812">Transmembrane</keyword>
<feature type="transmembrane region" description="Helical" evidence="1">
    <location>
        <begin position="12"/>
        <end position="30"/>
    </location>
</feature>
<organism evidence="2">
    <name type="scientific">Fructobacillus tropaeoli</name>
    <dbReference type="NCBI Taxonomy" id="709323"/>
    <lineage>
        <taxon>Bacteria</taxon>
        <taxon>Bacillati</taxon>
        <taxon>Bacillota</taxon>
        <taxon>Bacilli</taxon>
        <taxon>Lactobacillales</taxon>
        <taxon>Lactobacillaceae</taxon>
        <taxon>Fructobacillus</taxon>
    </lineage>
</organism>
<dbReference type="Proteomes" id="UP000064514">
    <property type="component" value="Unassembled WGS sequence"/>
</dbReference>
<evidence type="ECO:0000313" key="2">
    <source>
        <dbReference type="EMBL" id="GAP04445.1"/>
    </source>
</evidence>
<feature type="transmembrane region" description="Helical" evidence="1">
    <location>
        <begin position="36"/>
        <end position="55"/>
    </location>
</feature>
<evidence type="ECO:0000256" key="1">
    <source>
        <dbReference type="SAM" id="Phobius"/>
    </source>
</evidence>